<gene>
    <name evidence="3" type="ORF">ABQ292_12685</name>
</gene>
<dbReference type="Gene3D" id="3.30.420.40">
    <property type="match status" value="2"/>
</dbReference>
<evidence type="ECO:0000256" key="1">
    <source>
        <dbReference type="ARBA" id="ARBA00006479"/>
    </source>
</evidence>
<sequence>MDPRPWLPDVTGHPRRLVEALRLGGPATRAQLVEQTGLSRATVSGYVADLVDRGLVRPADPADARPTGGRPAGLVRLTRRAGVVVGIDIGRTHVRVAVADLSHEVVGEHVAELPVAELDAGDVLDTVAARVRDELARAGACTADVVGTVVGLPTPVVSAAATPHGTVAQANILPSWSGTAPAIELGERLGVPVVVDNDANLGALAEVRWGAGRGSRFTVYLKMATGVGGALVVDGNLLRGVSGTAGEIGHVSLDPGGDLCRCGNRGCLELTAGGSALLQAIRTAAPHYGDLRTLVAGAVAGDQACRRLVADAGTHVGVVLGGLVNTLNPDRIVVGGELGTAGDLLVDPLRRALARSAIPAAAEHLTVVPGSLGARAEVLGALAVALREADRLG</sequence>
<dbReference type="InterPro" id="IPR043129">
    <property type="entry name" value="ATPase_NBD"/>
</dbReference>
<dbReference type="PROSITE" id="PS01125">
    <property type="entry name" value="ROK"/>
    <property type="match status" value="1"/>
</dbReference>
<dbReference type="EMBL" id="JBFNXQ010000035">
    <property type="protein sequence ID" value="MEX5719218.1"/>
    <property type="molecule type" value="Genomic_DNA"/>
</dbReference>
<evidence type="ECO:0000313" key="3">
    <source>
        <dbReference type="EMBL" id="MEX5719218.1"/>
    </source>
</evidence>
<proteinExistence type="inferred from homology"/>
<dbReference type="InterPro" id="IPR036388">
    <property type="entry name" value="WH-like_DNA-bd_sf"/>
</dbReference>
<dbReference type="SUPFAM" id="SSF53067">
    <property type="entry name" value="Actin-like ATPase domain"/>
    <property type="match status" value="1"/>
</dbReference>
<dbReference type="PANTHER" id="PTHR18964">
    <property type="entry name" value="ROK (REPRESSOR, ORF, KINASE) FAMILY"/>
    <property type="match status" value="1"/>
</dbReference>
<name>A0ABV3XF67_9ACTN</name>
<dbReference type="InterPro" id="IPR000600">
    <property type="entry name" value="ROK"/>
</dbReference>
<dbReference type="InterPro" id="IPR049874">
    <property type="entry name" value="ROK_cs"/>
</dbReference>
<evidence type="ECO:0000259" key="2">
    <source>
        <dbReference type="Pfam" id="PF12802"/>
    </source>
</evidence>
<protein>
    <submittedName>
        <fullName evidence="3">ROK family transcriptional regulator</fullName>
    </submittedName>
</protein>
<feature type="domain" description="HTH marR-type" evidence="2">
    <location>
        <begin position="11"/>
        <end position="65"/>
    </location>
</feature>
<comment type="caution">
    <text evidence="3">The sequence shown here is derived from an EMBL/GenBank/DDBJ whole genome shotgun (WGS) entry which is preliminary data.</text>
</comment>
<reference evidence="3 4" key="1">
    <citation type="submission" date="2024-06" db="EMBL/GenBank/DDBJ databases">
        <title>Draft genome sequence of Geodermatophilus badlandi, a novel member of the Geodermatophilaceae isolated from badland sedimentary rocks in the Red desert, Wyoming, USA.</title>
        <authorList>
            <person name="Ben Tekaya S."/>
            <person name="Nouioui I."/>
            <person name="Flores G.M."/>
            <person name="Shaal M.N."/>
            <person name="Bredoire F."/>
            <person name="Basile F."/>
            <person name="Van Diepen L."/>
            <person name="Ward N.L."/>
        </authorList>
    </citation>
    <scope>NUCLEOTIDE SEQUENCE [LARGE SCALE GENOMIC DNA]</scope>
    <source>
        <strain evidence="3 4">WL48A</strain>
    </source>
</reference>
<dbReference type="Proteomes" id="UP001560045">
    <property type="component" value="Unassembled WGS sequence"/>
</dbReference>
<dbReference type="Pfam" id="PF00480">
    <property type="entry name" value="ROK"/>
    <property type="match status" value="1"/>
</dbReference>
<dbReference type="SUPFAM" id="SSF46785">
    <property type="entry name" value="Winged helix' DNA-binding domain"/>
    <property type="match status" value="1"/>
</dbReference>
<dbReference type="RefSeq" id="WP_369206836.1">
    <property type="nucleotide sequence ID" value="NZ_JBFNXQ010000035.1"/>
</dbReference>
<dbReference type="InterPro" id="IPR000835">
    <property type="entry name" value="HTH_MarR-typ"/>
</dbReference>
<dbReference type="Gene3D" id="1.10.10.10">
    <property type="entry name" value="Winged helix-like DNA-binding domain superfamily/Winged helix DNA-binding domain"/>
    <property type="match status" value="1"/>
</dbReference>
<keyword evidence="4" id="KW-1185">Reference proteome</keyword>
<dbReference type="PANTHER" id="PTHR18964:SF173">
    <property type="entry name" value="GLUCOKINASE"/>
    <property type="match status" value="1"/>
</dbReference>
<accession>A0ABV3XF67</accession>
<organism evidence="3 4">
    <name type="scientific">Geodermatophilus maliterrae</name>
    <dbReference type="NCBI Taxonomy" id="3162531"/>
    <lineage>
        <taxon>Bacteria</taxon>
        <taxon>Bacillati</taxon>
        <taxon>Actinomycetota</taxon>
        <taxon>Actinomycetes</taxon>
        <taxon>Geodermatophilales</taxon>
        <taxon>Geodermatophilaceae</taxon>
        <taxon>Geodermatophilus</taxon>
    </lineage>
</organism>
<dbReference type="Pfam" id="PF12802">
    <property type="entry name" value="MarR_2"/>
    <property type="match status" value="1"/>
</dbReference>
<comment type="similarity">
    <text evidence="1">Belongs to the ROK (NagC/XylR) family.</text>
</comment>
<dbReference type="InterPro" id="IPR036390">
    <property type="entry name" value="WH_DNA-bd_sf"/>
</dbReference>
<evidence type="ECO:0000313" key="4">
    <source>
        <dbReference type="Proteomes" id="UP001560045"/>
    </source>
</evidence>